<keyword evidence="4" id="KW-1185">Reference proteome</keyword>
<dbReference type="AlphaFoldDB" id="A0A0R3XA12"/>
<evidence type="ECO:0000313" key="5">
    <source>
        <dbReference type="WBParaSite" id="TTAC_0001038901-mRNA-1"/>
    </source>
</evidence>
<sequence length="669" mass="74086">MADAVVENGYASSSEKFIDNIDSDDPEYKRQLMRPAEIKEDLNLMSQRRRVSLVLNSESFRKELEEIIESYTRSQESVVLNSSLLSLQHLADLFSTIPGKRPLTGGGFAKSNQNGIIPINDLRGVDTGLYSRRERVYRCKLASVYRLIELFGWNTSIYNHATVRLSRNEEHFLINPFGLLYHEVTASSLIKVNSHGVVLDPGSTVLGVEQTGWLFHSAVHSTRPDIRCIIHLGTPATVAVSCMKAGLLPLSQEAIILGDVVYYTPQRPHPDDSTLRLASLGVDHLVLPNQQVQKRTYEAWRTTELGGVSGPEATMAIRLAHARTLSLSRHNANGTDAGYLSDSSLVAHTASARPWRLGELEFEALMRHLDNAGYRTGHLYRQDAAVSPRPSRRTLDRSGAVIGTRRFEDVEVPPFTSSAATAIAQYYDDTGAFSGDESDAPRPGGQMVVSLFSAVRFRTLRRQWSDQRWLNTPNNYTKEVSTLPGRQPVAHWVSSREALLHMEISSGRLPPPTPFHPLTPAAVPLGTTGAQSNTPSSALNFNRFAPQGDDPKELKEHQKKVREKYYRDTNTAGPQSRLLEGLTWDEARRIRDEALAKALGPGAVSASLPGSHSTIAAASKAILHRDVRDAAVVYEGVYTKQNPFGQVTDEELEAYKQEIQMKSNPALYA</sequence>
<dbReference type="EMBL" id="UYWX01021608">
    <property type="protein sequence ID" value="VDM35352.1"/>
    <property type="molecule type" value="Genomic_DNA"/>
</dbReference>
<evidence type="ECO:0000313" key="3">
    <source>
        <dbReference type="EMBL" id="VDM35352.1"/>
    </source>
</evidence>
<comment type="similarity">
    <text evidence="1">Belongs to the aldolase class II family. Adducin subfamily.</text>
</comment>
<dbReference type="GO" id="GO:0005886">
    <property type="term" value="C:plasma membrane"/>
    <property type="evidence" value="ECO:0007669"/>
    <property type="project" value="UniProtKB-SubCell"/>
</dbReference>
<dbReference type="GO" id="GO:0051015">
    <property type="term" value="F:actin filament binding"/>
    <property type="evidence" value="ECO:0007669"/>
    <property type="project" value="TreeGrafter"/>
</dbReference>
<dbReference type="Proteomes" id="UP000274429">
    <property type="component" value="Unassembled WGS sequence"/>
</dbReference>
<protein>
    <submittedName>
        <fullName evidence="5">Aldolase_II domain-containing protein</fullName>
    </submittedName>
</protein>
<accession>A0A0R3XA12</accession>
<dbReference type="InterPro" id="IPR001303">
    <property type="entry name" value="Aldolase_II/adducin_N"/>
</dbReference>
<reference evidence="3 4" key="2">
    <citation type="submission" date="2018-11" db="EMBL/GenBank/DDBJ databases">
        <authorList>
            <consortium name="Pathogen Informatics"/>
        </authorList>
    </citation>
    <scope>NUCLEOTIDE SEQUENCE [LARGE SCALE GENOMIC DNA]</scope>
</reference>
<evidence type="ECO:0000259" key="2">
    <source>
        <dbReference type="SMART" id="SM01007"/>
    </source>
</evidence>
<dbReference type="InterPro" id="IPR051017">
    <property type="entry name" value="Aldolase-II_Adducin_sf"/>
</dbReference>
<reference evidence="5" key="1">
    <citation type="submission" date="2017-02" db="UniProtKB">
        <authorList>
            <consortium name="WormBaseParasite"/>
        </authorList>
    </citation>
    <scope>IDENTIFICATION</scope>
</reference>
<dbReference type="Gene3D" id="3.40.225.10">
    <property type="entry name" value="Class II aldolase/adducin N-terminal domain"/>
    <property type="match status" value="1"/>
</dbReference>
<name>A0A0R3XA12_HYDTA</name>
<dbReference type="PANTHER" id="PTHR10672:SF3">
    <property type="entry name" value="PROTEIN HU-LI TAI SHAO"/>
    <property type="match status" value="1"/>
</dbReference>
<evidence type="ECO:0000256" key="1">
    <source>
        <dbReference type="ARBA" id="ARBA00006274"/>
    </source>
</evidence>
<evidence type="ECO:0000313" key="4">
    <source>
        <dbReference type="Proteomes" id="UP000274429"/>
    </source>
</evidence>
<dbReference type="SMART" id="SM01007">
    <property type="entry name" value="Aldolase_II"/>
    <property type="match status" value="1"/>
</dbReference>
<dbReference type="WBParaSite" id="TTAC_0001038901-mRNA-1">
    <property type="protein sequence ID" value="TTAC_0001038901-mRNA-1"/>
    <property type="gene ID" value="TTAC_0001038901"/>
</dbReference>
<proteinExistence type="inferred from homology"/>
<organism evidence="5">
    <name type="scientific">Hydatigena taeniaeformis</name>
    <name type="common">Feline tapeworm</name>
    <name type="synonym">Taenia taeniaeformis</name>
    <dbReference type="NCBI Taxonomy" id="6205"/>
    <lineage>
        <taxon>Eukaryota</taxon>
        <taxon>Metazoa</taxon>
        <taxon>Spiralia</taxon>
        <taxon>Lophotrochozoa</taxon>
        <taxon>Platyhelminthes</taxon>
        <taxon>Cestoda</taxon>
        <taxon>Eucestoda</taxon>
        <taxon>Cyclophyllidea</taxon>
        <taxon>Taeniidae</taxon>
        <taxon>Hydatigera</taxon>
    </lineage>
</organism>
<gene>
    <name evidence="3" type="ORF">TTAC_LOCUS10372</name>
</gene>
<feature type="domain" description="Class II aldolase/adducin N-terminal" evidence="2">
    <location>
        <begin position="139"/>
        <end position="300"/>
    </location>
</feature>
<dbReference type="OrthoDB" id="3238794at2759"/>
<dbReference type="SUPFAM" id="SSF53639">
    <property type="entry name" value="AraD/HMP-PK domain-like"/>
    <property type="match status" value="1"/>
</dbReference>
<dbReference type="GO" id="GO:0014069">
    <property type="term" value="C:postsynaptic density"/>
    <property type="evidence" value="ECO:0007669"/>
    <property type="project" value="TreeGrafter"/>
</dbReference>
<dbReference type="PANTHER" id="PTHR10672">
    <property type="entry name" value="ADDUCIN"/>
    <property type="match status" value="1"/>
</dbReference>
<dbReference type="Pfam" id="PF00596">
    <property type="entry name" value="Aldolase_II"/>
    <property type="match status" value="1"/>
</dbReference>
<dbReference type="GO" id="GO:0005856">
    <property type="term" value="C:cytoskeleton"/>
    <property type="evidence" value="ECO:0007669"/>
    <property type="project" value="TreeGrafter"/>
</dbReference>
<dbReference type="STRING" id="6205.A0A0R3XA12"/>
<dbReference type="InterPro" id="IPR036409">
    <property type="entry name" value="Aldolase_II/adducin_N_sf"/>
</dbReference>